<feature type="compositionally biased region" description="Low complexity" evidence="1">
    <location>
        <begin position="8"/>
        <end position="26"/>
    </location>
</feature>
<keyword evidence="3" id="KW-1185">Reference proteome</keyword>
<protein>
    <submittedName>
        <fullName evidence="2">Uncharacterized protein</fullName>
    </submittedName>
</protein>
<evidence type="ECO:0000313" key="3">
    <source>
        <dbReference type="Proteomes" id="UP000249547"/>
    </source>
</evidence>
<dbReference type="AlphaFoldDB" id="A0A327QEP9"/>
<proteinExistence type="predicted"/>
<name>A0A327QEP9_9BACT</name>
<accession>A0A327QEP9</accession>
<dbReference type="EMBL" id="QLLL01000006">
    <property type="protein sequence ID" value="RAJ02254.1"/>
    <property type="molecule type" value="Genomic_DNA"/>
</dbReference>
<organism evidence="2 3">
    <name type="scientific">Chitinophaga skermanii</name>
    <dbReference type="NCBI Taxonomy" id="331697"/>
    <lineage>
        <taxon>Bacteria</taxon>
        <taxon>Pseudomonadati</taxon>
        <taxon>Bacteroidota</taxon>
        <taxon>Chitinophagia</taxon>
        <taxon>Chitinophagales</taxon>
        <taxon>Chitinophagaceae</taxon>
        <taxon>Chitinophaga</taxon>
    </lineage>
</organism>
<dbReference type="Proteomes" id="UP000249547">
    <property type="component" value="Unassembled WGS sequence"/>
</dbReference>
<sequence>MLQESTAQQKTPVKKPATTTAKPATTGAKQAIRFKSSWGLNLSDSIPRPLALSLLDSALRVRDQTNTLFPVQSFEFTYVKKEPYINDTTEQISFYTETTGDIFKGAKLDTLWQGHLRRSLEKGDELWFNDIIIKYKEDKLYRVPSLKFEVR</sequence>
<comment type="caution">
    <text evidence="2">The sequence shown here is derived from an EMBL/GenBank/DDBJ whole genome shotgun (WGS) entry which is preliminary data.</text>
</comment>
<feature type="region of interest" description="Disordered" evidence="1">
    <location>
        <begin position="1"/>
        <end position="26"/>
    </location>
</feature>
<reference evidence="2 3" key="1">
    <citation type="submission" date="2018-06" db="EMBL/GenBank/DDBJ databases">
        <title>Genomic Encyclopedia of Archaeal and Bacterial Type Strains, Phase II (KMG-II): from individual species to whole genera.</title>
        <authorList>
            <person name="Goeker M."/>
        </authorList>
    </citation>
    <scope>NUCLEOTIDE SEQUENCE [LARGE SCALE GENOMIC DNA]</scope>
    <source>
        <strain evidence="2 3">DSM 23857</strain>
    </source>
</reference>
<evidence type="ECO:0000256" key="1">
    <source>
        <dbReference type="SAM" id="MobiDB-lite"/>
    </source>
</evidence>
<evidence type="ECO:0000313" key="2">
    <source>
        <dbReference type="EMBL" id="RAJ02254.1"/>
    </source>
</evidence>
<gene>
    <name evidence="2" type="ORF">LX64_03263</name>
</gene>